<evidence type="ECO:0000313" key="7">
    <source>
        <dbReference type="EMBL" id="KAK1888291.1"/>
    </source>
</evidence>
<dbReference type="PANTHER" id="PTHR12758:SF19">
    <property type="entry name" value="APOPTOSIS INHIBITOR 5"/>
    <property type="match status" value="1"/>
</dbReference>
<evidence type="ECO:0000256" key="6">
    <source>
        <dbReference type="SAM" id="MobiDB-lite"/>
    </source>
</evidence>
<comment type="caution">
    <text evidence="7">The sequence shown here is derived from an EMBL/GenBank/DDBJ whole genome shotgun (WGS) entry which is preliminary data.</text>
</comment>
<evidence type="ECO:0000256" key="1">
    <source>
        <dbReference type="ARBA" id="ARBA00004123"/>
    </source>
</evidence>
<dbReference type="GO" id="GO:0003723">
    <property type="term" value="F:RNA binding"/>
    <property type="evidence" value="ECO:0007669"/>
    <property type="project" value="TreeGrafter"/>
</dbReference>
<organism evidence="7 8">
    <name type="scientific">Dissostichus eleginoides</name>
    <name type="common">Patagonian toothfish</name>
    <name type="synonym">Dissostichus amissus</name>
    <dbReference type="NCBI Taxonomy" id="100907"/>
    <lineage>
        <taxon>Eukaryota</taxon>
        <taxon>Metazoa</taxon>
        <taxon>Chordata</taxon>
        <taxon>Craniata</taxon>
        <taxon>Vertebrata</taxon>
        <taxon>Euteleostomi</taxon>
        <taxon>Actinopterygii</taxon>
        <taxon>Neopterygii</taxon>
        <taxon>Teleostei</taxon>
        <taxon>Neoteleostei</taxon>
        <taxon>Acanthomorphata</taxon>
        <taxon>Eupercaria</taxon>
        <taxon>Perciformes</taxon>
        <taxon>Notothenioidei</taxon>
        <taxon>Nototheniidae</taxon>
        <taxon>Dissostichus</taxon>
    </lineage>
</organism>
<sequence>MAVTIEDLYRSYGVLADAKDDLSQHKDAYQVILDGVKGGPKEKRLAAQFIPKFFSSFPELADSAINAQLDLCEDEDIRRQAIKELPRFATGENILRVADILTQLLQTDDTAEFNQVTGSLIAIFKMDAKGTLGGLFSQILQGEDIVRERAIKFLSTKLKTLTEEVMTKEVEDYVFAETKKVLEDVTGEEFVLLMRVVSNLRVLQTVNGRQQLVELVVEQAFLEQALNTADPDLVDRLLQCTRQALPLFSKNVHSTRFITYFCEHVLPNLSALTSPVPELDIQLEVLKLLAEMSPYCGDMDKLEPNLSMLFTKLLEFMPLPPDEAENGENSAMEEPKLQFSYVECLLFGFHQLGKKLPDFLIEKVDAERLKDFKIRLQYFARGLQVYIRQLRVALQGKTGDALKTDENKMKVDLFHNPPSFKSSVTLSWKPVQKSEAAAPKRPSGEELGPGGSTKKQISPLPRRDARQIYNPPSGKYSATIGNFTNEQRGGFRGRGRGFRGNRSRGRPY</sequence>
<keyword evidence="8" id="KW-1185">Reference proteome</keyword>
<evidence type="ECO:0000256" key="5">
    <source>
        <dbReference type="ARBA" id="ARBA00023242"/>
    </source>
</evidence>
<dbReference type="InterPro" id="IPR008383">
    <property type="entry name" value="API5"/>
</dbReference>
<dbReference type="SUPFAM" id="SSF48371">
    <property type="entry name" value="ARM repeat"/>
    <property type="match status" value="1"/>
</dbReference>
<dbReference type="FunFam" id="1.25.10.10:FF:000092">
    <property type="entry name" value="apoptosis inhibitor 5 isoform X2"/>
    <property type="match status" value="1"/>
</dbReference>
<dbReference type="InterPro" id="IPR016024">
    <property type="entry name" value="ARM-type_fold"/>
</dbReference>
<evidence type="ECO:0000256" key="3">
    <source>
        <dbReference type="ARBA" id="ARBA00022703"/>
    </source>
</evidence>
<dbReference type="GO" id="GO:0005634">
    <property type="term" value="C:nucleus"/>
    <property type="evidence" value="ECO:0007669"/>
    <property type="project" value="UniProtKB-SubCell"/>
</dbReference>
<keyword evidence="3" id="KW-0053">Apoptosis</keyword>
<proteinExistence type="inferred from homology"/>
<dbReference type="AlphaFoldDB" id="A0AAD9F4T7"/>
<dbReference type="GO" id="GO:0006915">
    <property type="term" value="P:apoptotic process"/>
    <property type="evidence" value="ECO:0007669"/>
    <property type="project" value="UniProtKB-KW"/>
</dbReference>
<feature type="region of interest" description="Disordered" evidence="6">
    <location>
        <begin position="431"/>
        <end position="508"/>
    </location>
</feature>
<evidence type="ECO:0000256" key="2">
    <source>
        <dbReference type="ARBA" id="ARBA00009515"/>
    </source>
</evidence>
<keyword evidence="4" id="KW-0677">Repeat</keyword>
<accession>A0AAD9F4T7</accession>
<keyword evidence="5" id="KW-0539">Nucleus</keyword>
<name>A0AAD9F4T7_DISEL</name>
<feature type="compositionally biased region" description="Basic residues" evidence="6">
    <location>
        <begin position="491"/>
        <end position="508"/>
    </location>
</feature>
<comment type="subcellular location">
    <subcellularLocation>
        <location evidence="1">Nucleus</location>
    </subcellularLocation>
</comment>
<dbReference type="EMBL" id="JASDAP010000018">
    <property type="protein sequence ID" value="KAK1888291.1"/>
    <property type="molecule type" value="Genomic_DNA"/>
</dbReference>
<dbReference type="Proteomes" id="UP001228049">
    <property type="component" value="Unassembled WGS sequence"/>
</dbReference>
<gene>
    <name evidence="7" type="ORF">KUDE01_029074</name>
</gene>
<evidence type="ECO:0000256" key="4">
    <source>
        <dbReference type="ARBA" id="ARBA00022737"/>
    </source>
</evidence>
<protein>
    <submittedName>
        <fullName evidence="7">Apoptosis inhibitor 5</fullName>
    </submittedName>
</protein>
<evidence type="ECO:0000313" key="8">
    <source>
        <dbReference type="Proteomes" id="UP001228049"/>
    </source>
</evidence>
<reference evidence="7" key="1">
    <citation type="submission" date="2023-04" db="EMBL/GenBank/DDBJ databases">
        <title>Chromosome-level genome of Chaenocephalus aceratus.</title>
        <authorList>
            <person name="Park H."/>
        </authorList>
    </citation>
    <scope>NUCLEOTIDE SEQUENCE</scope>
    <source>
        <strain evidence="7">DE</strain>
        <tissue evidence="7">Muscle</tissue>
    </source>
</reference>
<dbReference type="Pfam" id="PF05918">
    <property type="entry name" value="API5"/>
    <property type="match status" value="1"/>
</dbReference>
<dbReference type="GO" id="GO:0043066">
    <property type="term" value="P:negative regulation of apoptotic process"/>
    <property type="evidence" value="ECO:0007669"/>
    <property type="project" value="UniProtKB-ARBA"/>
</dbReference>
<comment type="similarity">
    <text evidence="2">Belongs to the API5 family.</text>
</comment>
<dbReference type="PANTHER" id="PTHR12758">
    <property type="entry name" value="APOPTOSIS INHIBITOR 5-RELATED"/>
    <property type="match status" value="1"/>
</dbReference>